<dbReference type="InterPro" id="IPR045615">
    <property type="entry name" value="DUF6447"/>
</dbReference>
<dbReference type="RefSeq" id="WP_141317234.1">
    <property type="nucleotide sequence ID" value="NZ_BJOC01000003.1"/>
</dbReference>
<organism evidence="3 4">
    <name type="scientific">Halomonas halmophila</name>
    <dbReference type="NCBI Taxonomy" id="252"/>
    <lineage>
        <taxon>Bacteria</taxon>
        <taxon>Pseudomonadati</taxon>
        <taxon>Pseudomonadota</taxon>
        <taxon>Gammaproteobacteria</taxon>
        <taxon>Oceanospirillales</taxon>
        <taxon>Halomonadaceae</taxon>
        <taxon>Halomonas</taxon>
    </lineage>
</organism>
<keyword evidence="4" id="KW-1185">Reference proteome</keyword>
<dbReference type="EMBL" id="BJOC01000003">
    <property type="protein sequence ID" value="GED21220.1"/>
    <property type="molecule type" value="Genomic_DNA"/>
</dbReference>
<evidence type="ECO:0000313" key="4">
    <source>
        <dbReference type="Proteomes" id="UP000319812"/>
    </source>
</evidence>
<dbReference type="Pfam" id="PF20045">
    <property type="entry name" value="DUF6447"/>
    <property type="match status" value="1"/>
</dbReference>
<protein>
    <submittedName>
        <fullName evidence="3">Uncharacterized protein</fullName>
    </submittedName>
</protein>
<evidence type="ECO:0000313" key="3">
    <source>
        <dbReference type="EMBL" id="GED21220.1"/>
    </source>
</evidence>
<keyword evidence="1" id="KW-0175">Coiled coil</keyword>
<name>A0A4Y4F0R3_9GAMM</name>
<sequence>MAEQRTTDQPEEQPRTVTIDGREYPLDQLSESARTQVNNLRVTDQEIQRLQQQLAIAQTARLAYANELKAELDKLNTTST</sequence>
<dbReference type="AlphaFoldDB" id="A0A4Y4F0R3"/>
<feature type="region of interest" description="Disordered" evidence="2">
    <location>
        <begin position="1"/>
        <end position="22"/>
    </location>
</feature>
<feature type="coiled-coil region" evidence="1">
    <location>
        <begin position="33"/>
        <end position="67"/>
    </location>
</feature>
<evidence type="ECO:0000256" key="2">
    <source>
        <dbReference type="SAM" id="MobiDB-lite"/>
    </source>
</evidence>
<dbReference type="Proteomes" id="UP000319812">
    <property type="component" value="Unassembled WGS sequence"/>
</dbReference>
<evidence type="ECO:0000256" key="1">
    <source>
        <dbReference type="SAM" id="Coils"/>
    </source>
</evidence>
<proteinExistence type="predicted"/>
<reference evidence="3 4" key="1">
    <citation type="submission" date="2019-06" db="EMBL/GenBank/DDBJ databases">
        <title>Whole genome shotgun sequence of Halomonas halmophila NBRC 15537.</title>
        <authorList>
            <person name="Hosoyama A."/>
            <person name="Uohara A."/>
            <person name="Ohji S."/>
            <person name="Ichikawa N."/>
        </authorList>
    </citation>
    <scope>NUCLEOTIDE SEQUENCE [LARGE SCALE GENOMIC DNA]</scope>
    <source>
        <strain evidence="3 4">NBRC 15537</strain>
    </source>
</reference>
<comment type="caution">
    <text evidence="3">The sequence shown here is derived from an EMBL/GenBank/DDBJ whole genome shotgun (WGS) entry which is preliminary data.</text>
</comment>
<dbReference type="OrthoDB" id="5739715at2"/>
<gene>
    <name evidence="3" type="ORF">HHA01_01970</name>
</gene>
<accession>A0A4Y4F0R3</accession>